<feature type="region of interest" description="Disordered" evidence="1">
    <location>
        <begin position="517"/>
        <end position="548"/>
    </location>
</feature>
<accession>A0A7D5ZC81</accession>
<dbReference type="PROSITE" id="PS50181">
    <property type="entry name" value="FBOX"/>
    <property type="match status" value="1"/>
</dbReference>
<feature type="compositionally biased region" description="Basic residues" evidence="1">
    <location>
        <begin position="520"/>
        <end position="535"/>
    </location>
</feature>
<name>A0A7D5ZC81_9HYPO</name>
<dbReference type="InterPro" id="IPR036047">
    <property type="entry name" value="F-box-like_dom_sf"/>
</dbReference>
<dbReference type="CDD" id="cd09917">
    <property type="entry name" value="F-box_SF"/>
    <property type="match status" value="1"/>
</dbReference>
<protein>
    <recommendedName>
        <fullName evidence="2">F-box domain-containing protein</fullName>
    </recommendedName>
</protein>
<dbReference type="AlphaFoldDB" id="A0A7D5ZC81"/>
<feature type="region of interest" description="Disordered" evidence="1">
    <location>
        <begin position="39"/>
        <end position="95"/>
    </location>
</feature>
<feature type="compositionally biased region" description="Polar residues" evidence="1">
    <location>
        <begin position="47"/>
        <end position="56"/>
    </location>
</feature>
<feature type="region of interest" description="Disordered" evidence="1">
    <location>
        <begin position="1143"/>
        <end position="1165"/>
    </location>
</feature>
<keyword evidence="4" id="KW-1185">Reference proteome</keyword>
<feature type="compositionally biased region" description="Basic and acidic residues" evidence="1">
    <location>
        <begin position="1143"/>
        <end position="1154"/>
    </location>
</feature>
<evidence type="ECO:0000313" key="3">
    <source>
        <dbReference type="EMBL" id="QLI74448.1"/>
    </source>
</evidence>
<dbReference type="SMART" id="SM00256">
    <property type="entry name" value="FBOX"/>
    <property type="match status" value="1"/>
</dbReference>
<evidence type="ECO:0000259" key="2">
    <source>
        <dbReference type="PROSITE" id="PS50181"/>
    </source>
</evidence>
<sequence length="1177" mass="133207">MRFRQSKLENYTQHARDPDHGSMAADIYHLDERGERFIIRLPKGPQPNKNRPNNLQDAERKRNLAGGPSAEELRSSKRVRLDQDDQEAPGSPQSIRQNMASRLPAEAWHHVFTFVPPRTLGSLMLVNKQFNSYLDPSSGFKSTRVLGTSDTRSLPRLESDAIWQASRRLFWPRMPAALEGRSELEMWRLCCSRVCQFCKFRDDSAADISGDQWRRGPGAKGVSPVFPFFIVSCGRCLRAKSTTEIDLLLNSSTPSALLPGVPMVFLSQENHVVPPHVLVSTTSLSHAQPIKVFWNEQIENIKSAFEDVKGLGPAAAEEWIKGLGQEGKRCLADVARWERWHIAAGVYEMHRLSPRACVQTAANNQELTTRRSPDSGRLAITANKSVEMKARTNGEHREDLPVHHDCLPASGLADLPAQENAPVESAQTTSIEDMTVSDCKSKPTSEEAEILKAARRGEIERRAKTLKPPILPNVLAHMPAFHEALQSTKPLNAKAWQVLRPRFLLQRKEAEIKERELQANKRKKRKKKKPKHLKKIVSSTHSSDGALVAADPHGPRGVAIGTNADWDQAQGLLRGQISEFADEIIQNEWRIKTVTEENAPQFAADILLYVRNKFYAKIANDAKADKASGKRLITKPPEAPWTRKLTLEDMKWVFDEKIKPYTNAVRKNVFRCNGCARSTKFYKLYGMLWHYASNHTKALSLGDSVIHWRAEWPKKPVFKADSQRSAEFRTEAKTEPSDNSLLRIPELPQSVTAQPGLEYSPYTPDLGMSLSTNHGTDVQSAKAPTPNLEYLDDIVMVAKKTWRKLAKVKGLQNSVRVCAVIHHIAKSFQTKHSEAAPLKLFTRALKTHNSMSQLGSVPGLSCKPCKLNSHSSLKSKDYTLVKLSRHFDRTHSNQVVSSIDKPLDWQDMIWLPETSTLTNLRSVIGDDKEVLDVVSDALPWAFETPGCGHGAGRNDNSYAAVSRSPKTEWQQPSALAEVTFRCSNERSAVPCLELDGFEVIEQPAVWSRRHDRIHDESHTRLPQHGIPPPPSTPRHMEYRRTGVNQQGYTKPVQTISAMSSRYNTHLGNGYENDHTHVRRQAHHIPYPQYESHALELYEIVEVFDPYGSYFIKRPVRHPSQREMHYEDRPQLYAVPNEFQRQHNHDIRSGGERTMRSNPRSLDYEEYDPRFPAASWRG</sequence>
<evidence type="ECO:0000256" key="1">
    <source>
        <dbReference type="SAM" id="MobiDB-lite"/>
    </source>
</evidence>
<dbReference type="KEGG" id="mbrn:26243292"/>
<dbReference type="Pfam" id="PF00646">
    <property type="entry name" value="F-box"/>
    <property type="match status" value="1"/>
</dbReference>
<dbReference type="EMBL" id="CP058938">
    <property type="protein sequence ID" value="QLI74448.1"/>
    <property type="molecule type" value="Genomic_DNA"/>
</dbReference>
<dbReference type="Proteomes" id="UP000510686">
    <property type="component" value="Chromosome 7"/>
</dbReference>
<organism evidence="3 4">
    <name type="scientific">Metarhizium brunneum</name>
    <dbReference type="NCBI Taxonomy" id="500148"/>
    <lineage>
        <taxon>Eukaryota</taxon>
        <taxon>Fungi</taxon>
        <taxon>Dikarya</taxon>
        <taxon>Ascomycota</taxon>
        <taxon>Pezizomycotina</taxon>
        <taxon>Sordariomycetes</taxon>
        <taxon>Hypocreomycetidae</taxon>
        <taxon>Hypocreales</taxon>
        <taxon>Clavicipitaceae</taxon>
        <taxon>Metarhizium</taxon>
    </lineage>
</organism>
<feature type="domain" description="F-box" evidence="2">
    <location>
        <begin position="97"/>
        <end position="143"/>
    </location>
</feature>
<dbReference type="InterPro" id="IPR057214">
    <property type="entry name" value="DUF7892"/>
</dbReference>
<dbReference type="OrthoDB" id="2322499at2759"/>
<gene>
    <name evidence="3" type="ORF">G6M90_00g109500</name>
</gene>
<dbReference type="RefSeq" id="XP_014543905.1">
    <property type="nucleotide sequence ID" value="XM_014688419.1"/>
</dbReference>
<proteinExistence type="predicted"/>
<dbReference type="GeneID" id="26243292"/>
<evidence type="ECO:0000313" key="4">
    <source>
        <dbReference type="Proteomes" id="UP000510686"/>
    </source>
</evidence>
<feature type="compositionally biased region" description="Basic and acidic residues" evidence="1">
    <location>
        <begin position="71"/>
        <end position="83"/>
    </location>
</feature>
<dbReference type="Pfam" id="PF25422">
    <property type="entry name" value="DUF7892"/>
    <property type="match status" value="1"/>
</dbReference>
<reference evidence="3 4" key="1">
    <citation type="submission" date="2020-07" db="EMBL/GenBank/DDBJ databases">
        <title>Telomere length de novo assembly of all 7 chromosomes of the fungus, Metarhizium brunneum, using a novel assembly pipeline.</title>
        <authorList>
            <person name="Saud z."/>
            <person name="Kortsinoglou A."/>
            <person name="Kouvelis V.N."/>
            <person name="Butt T.M."/>
        </authorList>
    </citation>
    <scope>NUCLEOTIDE SEQUENCE [LARGE SCALE GENOMIC DNA]</scope>
    <source>
        <strain evidence="3 4">4556</strain>
    </source>
</reference>
<dbReference type="SUPFAM" id="SSF81383">
    <property type="entry name" value="F-box domain"/>
    <property type="match status" value="1"/>
</dbReference>
<feature type="region of interest" description="Disordered" evidence="1">
    <location>
        <begin position="1"/>
        <end position="27"/>
    </location>
</feature>
<dbReference type="InterPro" id="IPR001810">
    <property type="entry name" value="F-box_dom"/>
</dbReference>